<dbReference type="GO" id="GO:0000271">
    <property type="term" value="P:polysaccharide biosynthetic process"/>
    <property type="evidence" value="ECO:0007669"/>
    <property type="project" value="InterPro"/>
</dbReference>
<keyword evidence="3 6" id="KW-0812">Transmembrane</keyword>
<accession>A0A1F8FTP1</accession>
<comment type="subcellular location">
    <subcellularLocation>
        <location evidence="1">Membrane</location>
        <topology evidence="1">Multi-pass membrane protein</topology>
    </subcellularLocation>
</comment>
<dbReference type="EMBL" id="MGJY01000023">
    <property type="protein sequence ID" value="OGN15938.1"/>
    <property type="molecule type" value="Genomic_DNA"/>
</dbReference>
<dbReference type="GO" id="GO:0005886">
    <property type="term" value="C:plasma membrane"/>
    <property type="evidence" value="ECO:0007669"/>
    <property type="project" value="TreeGrafter"/>
</dbReference>
<evidence type="ECO:0000256" key="1">
    <source>
        <dbReference type="ARBA" id="ARBA00004141"/>
    </source>
</evidence>
<feature type="transmembrane region" description="Helical" evidence="6">
    <location>
        <begin position="39"/>
        <end position="59"/>
    </location>
</feature>
<evidence type="ECO:0000313" key="8">
    <source>
        <dbReference type="EMBL" id="OGN15938.1"/>
    </source>
</evidence>
<evidence type="ECO:0000256" key="6">
    <source>
        <dbReference type="SAM" id="Phobius"/>
    </source>
</evidence>
<dbReference type="InterPro" id="IPR007267">
    <property type="entry name" value="GtrA_DPMS_TM"/>
</dbReference>
<feature type="domain" description="GtrA/DPMS transmembrane" evidence="7">
    <location>
        <begin position="70"/>
        <end position="197"/>
    </location>
</feature>
<organism evidence="8 9">
    <name type="scientific">Candidatus Yanofskybacteria bacterium RIFCSPHIGHO2_02_FULL_46_19</name>
    <dbReference type="NCBI Taxonomy" id="1802684"/>
    <lineage>
        <taxon>Bacteria</taxon>
        <taxon>Candidatus Yanofskyibacteriota</taxon>
    </lineage>
</organism>
<dbReference type="Pfam" id="PF04138">
    <property type="entry name" value="GtrA_DPMS_TM"/>
    <property type="match status" value="1"/>
</dbReference>
<evidence type="ECO:0000313" key="9">
    <source>
        <dbReference type="Proteomes" id="UP000177796"/>
    </source>
</evidence>
<evidence type="ECO:0000256" key="4">
    <source>
        <dbReference type="ARBA" id="ARBA00022989"/>
    </source>
</evidence>
<comment type="caution">
    <text evidence="8">The sequence shown here is derived from an EMBL/GenBank/DDBJ whole genome shotgun (WGS) entry which is preliminary data.</text>
</comment>
<keyword evidence="5 6" id="KW-0472">Membrane</keyword>
<name>A0A1F8FTP1_9BACT</name>
<feature type="transmembrane region" description="Helical" evidence="6">
    <location>
        <begin position="99"/>
        <end position="119"/>
    </location>
</feature>
<dbReference type="AlphaFoldDB" id="A0A1F8FTP1"/>
<reference evidence="8 9" key="1">
    <citation type="journal article" date="2016" name="Nat. Commun.">
        <title>Thousands of microbial genomes shed light on interconnected biogeochemical processes in an aquifer system.</title>
        <authorList>
            <person name="Anantharaman K."/>
            <person name="Brown C.T."/>
            <person name="Hug L.A."/>
            <person name="Sharon I."/>
            <person name="Castelle C.J."/>
            <person name="Probst A.J."/>
            <person name="Thomas B.C."/>
            <person name="Singh A."/>
            <person name="Wilkins M.J."/>
            <person name="Karaoz U."/>
            <person name="Brodie E.L."/>
            <person name="Williams K.H."/>
            <person name="Hubbard S.S."/>
            <person name="Banfield J.F."/>
        </authorList>
    </citation>
    <scope>NUCLEOTIDE SEQUENCE [LARGE SCALE GENOMIC DNA]</scope>
</reference>
<dbReference type="PANTHER" id="PTHR38459">
    <property type="entry name" value="PROPHAGE BACTOPRENOL-LINKED GLUCOSE TRANSLOCASE HOMOLOG"/>
    <property type="match status" value="1"/>
</dbReference>
<evidence type="ECO:0000256" key="3">
    <source>
        <dbReference type="ARBA" id="ARBA00022692"/>
    </source>
</evidence>
<sequence length="205" mass="22436">MSKKDIIFSAVTGVITGLIIWRLAVYLNLPRVFGLPYGLAPLIVPNLWLAGIWFGHFLGRWLKFFTQFGKYAAIGFTNAAIDFGILNLMLAYSGINSGWAYPVFRGLSATFAVAHSYCWNKYWVFGAGKSNGGKKELAKFVIVNAVAVSVNISVASVIVNYMSLPNIDPQIWANIGAVAGSAAALLFSFIGFKIIVFKKYHPDVI</sequence>
<gene>
    <name evidence="8" type="ORF">A3C81_00460</name>
</gene>
<feature type="transmembrane region" description="Helical" evidence="6">
    <location>
        <begin position="171"/>
        <end position="192"/>
    </location>
</feature>
<dbReference type="InterPro" id="IPR051401">
    <property type="entry name" value="GtrA_CellWall_Glycosyl"/>
</dbReference>
<keyword evidence="4 6" id="KW-1133">Transmembrane helix</keyword>
<evidence type="ECO:0000256" key="2">
    <source>
        <dbReference type="ARBA" id="ARBA00009399"/>
    </source>
</evidence>
<feature type="transmembrane region" description="Helical" evidence="6">
    <location>
        <begin position="7"/>
        <end position="27"/>
    </location>
</feature>
<feature type="transmembrane region" description="Helical" evidence="6">
    <location>
        <begin position="71"/>
        <end position="93"/>
    </location>
</feature>
<evidence type="ECO:0000256" key="5">
    <source>
        <dbReference type="ARBA" id="ARBA00023136"/>
    </source>
</evidence>
<feature type="transmembrane region" description="Helical" evidence="6">
    <location>
        <begin position="140"/>
        <end position="159"/>
    </location>
</feature>
<evidence type="ECO:0000259" key="7">
    <source>
        <dbReference type="Pfam" id="PF04138"/>
    </source>
</evidence>
<protein>
    <recommendedName>
        <fullName evidence="7">GtrA/DPMS transmembrane domain-containing protein</fullName>
    </recommendedName>
</protein>
<proteinExistence type="inferred from homology"/>
<comment type="similarity">
    <text evidence="2">Belongs to the GtrA family.</text>
</comment>
<dbReference type="PANTHER" id="PTHR38459:SF1">
    <property type="entry name" value="PROPHAGE BACTOPRENOL-LINKED GLUCOSE TRANSLOCASE HOMOLOG"/>
    <property type="match status" value="1"/>
</dbReference>
<dbReference type="Proteomes" id="UP000177796">
    <property type="component" value="Unassembled WGS sequence"/>
</dbReference>